<dbReference type="RefSeq" id="WP_050129333.1">
    <property type="nucleotide sequence ID" value="NZ_NHOI01000031.1"/>
</dbReference>
<feature type="transmembrane region" description="Helical" evidence="1">
    <location>
        <begin position="6"/>
        <end position="36"/>
    </location>
</feature>
<dbReference type="EMBL" id="NHOI01000031">
    <property type="protein sequence ID" value="OVZ84057.1"/>
    <property type="molecule type" value="Genomic_DNA"/>
</dbReference>
<keyword evidence="1" id="KW-0472">Membrane</keyword>
<sequence>MIAIIYISAICIANLLVAHFGPWITPINAFFLVGLDMVLRDILHERHGMLRSLFLSAIAGAISYLINPASGIIAVASMIAFIAASLINALVYQKLIHKSWIKKSNAGNIAAAAADSLIFPLIAFGAFLPTIIIAQFLCKTIGGAIWSWMLKGIKR</sequence>
<feature type="transmembrane region" description="Helical" evidence="1">
    <location>
        <begin position="132"/>
        <end position="150"/>
    </location>
</feature>
<dbReference type="InterPro" id="IPR003744">
    <property type="entry name" value="YhhQ"/>
</dbReference>
<name>A0A208ZU78_YERIN</name>
<dbReference type="Proteomes" id="UP000196440">
    <property type="component" value="Unassembled WGS sequence"/>
</dbReference>
<reference evidence="2 3" key="1">
    <citation type="submission" date="2017-05" db="EMBL/GenBank/DDBJ databases">
        <title>Whole genome sequencing of Yersinia kristensenii.</title>
        <authorList>
            <person name="Campioni F."/>
        </authorList>
    </citation>
    <scope>NUCLEOTIDE SEQUENCE [LARGE SCALE GENOMIC DNA]</scope>
    <source>
        <strain evidence="2 3">CFSAN060536</strain>
    </source>
</reference>
<feature type="transmembrane region" description="Helical" evidence="1">
    <location>
        <begin position="105"/>
        <end position="126"/>
    </location>
</feature>
<organism evidence="2 3">
    <name type="scientific">Yersinia intermedia</name>
    <dbReference type="NCBI Taxonomy" id="631"/>
    <lineage>
        <taxon>Bacteria</taxon>
        <taxon>Pseudomonadati</taxon>
        <taxon>Pseudomonadota</taxon>
        <taxon>Gammaproteobacteria</taxon>
        <taxon>Enterobacterales</taxon>
        <taxon>Yersiniaceae</taxon>
        <taxon>Yersinia</taxon>
    </lineage>
</organism>
<dbReference type="Pfam" id="PF02592">
    <property type="entry name" value="Vut_1"/>
    <property type="match status" value="1"/>
</dbReference>
<protein>
    <recommendedName>
        <fullName evidence="4">PreQ0 transporter</fullName>
    </recommendedName>
</protein>
<proteinExistence type="predicted"/>
<evidence type="ECO:0000313" key="3">
    <source>
        <dbReference type="Proteomes" id="UP000196440"/>
    </source>
</evidence>
<keyword evidence="1" id="KW-1133">Transmembrane helix</keyword>
<accession>A0A208ZU78</accession>
<comment type="caution">
    <text evidence="2">The sequence shown here is derived from an EMBL/GenBank/DDBJ whole genome shotgun (WGS) entry which is preliminary data.</text>
</comment>
<gene>
    <name evidence="2" type="ORF">CBW57_18565</name>
</gene>
<dbReference type="AlphaFoldDB" id="A0A208ZU78"/>
<evidence type="ECO:0008006" key="4">
    <source>
        <dbReference type="Google" id="ProtNLM"/>
    </source>
</evidence>
<evidence type="ECO:0000256" key="1">
    <source>
        <dbReference type="SAM" id="Phobius"/>
    </source>
</evidence>
<feature type="transmembrane region" description="Helical" evidence="1">
    <location>
        <begin position="72"/>
        <end position="93"/>
    </location>
</feature>
<evidence type="ECO:0000313" key="2">
    <source>
        <dbReference type="EMBL" id="OVZ84057.1"/>
    </source>
</evidence>
<keyword evidence="1" id="KW-0812">Transmembrane</keyword>